<dbReference type="RefSeq" id="WP_094233444.1">
    <property type="nucleotide sequence ID" value="NZ_CP016199.1"/>
</dbReference>
<reference evidence="2" key="1">
    <citation type="submission" date="2016-05" db="EMBL/GenBank/DDBJ databases">
        <authorList>
            <person name="Holder M.E."/>
            <person name="Ajami N.J."/>
            <person name="Petrosino J.F."/>
        </authorList>
    </citation>
    <scope>NUCLEOTIDE SEQUENCE [LARGE SCALE GENOMIC DNA]</scope>
    <source>
        <strain evidence="2">ATCC 700696</strain>
    </source>
</reference>
<gene>
    <name evidence="1" type="ORF">AXF17_01210</name>
</gene>
<dbReference type="InterPro" id="IPR012674">
    <property type="entry name" value="Calycin"/>
</dbReference>
<evidence type="ECO:0008006" key="3">
    <source>
        <dbReference type="Google" id="ProtNLM"/>
    </source>
</evidence>
<dbReference type="SUPFAM" id="SSF50814">
    <property type="entry name" value="Lipocalins"/>
    <property type="match status" value="1"/>
</dbReference>
<dbReference type="OrthoDB" id="1680906at2"/>
<dbReference type="Proteomes" id="UP000214689">
    <property type="component" value="Chromosome"/>
</dbReference>
<accession>A0A223AQK5</accession>
<evidence type="ECO:0000313" key="2">
    <source>
        <dbReference type="Proteomes" id="UP000214689"/>
    </source>
</evidence>
<name>A0A223AQK5_9FIRM</name>
<proteinExistence type="predicted"/>
<protein>
    <recommendedName>
        <fullName evidence="3">DUF1934 domain-containing protein</fullName>
    </recommendedName>
</protein>
<dbReference type="AlphaFoldDB" id="A0A223AQK5"/>
<organism evidence="1 2">
    <name type="scientific">Mogibacterium pumilum</name>
    <dbReference type="NCBI Taxonomy" id="86332"/>
    <lineage>
        <taxon>Bacteria</taxon>
        <taxon>Bacillati</taxon>
        <taxon>Bacillota</taxon>
        <taxon>Clostridia</taxon>
        <taxon>Peptostreptococcales</taxon>
        <taxon>Anaerovoracaceae</taxon>
        <taxon>Mogibacterium</taxon>
    </lineage>
</organism>
<evidence type="ECO:0000313" key="1">
    <source>
        <dbReference type="EMBL" id="ASS37225.1"/>
    </source>
</evidence>
<dbReference type="Gene3D" id="2.40.128.20">
    <property type="match status" value="1"/>
</dbReference>
<dbReference type="Pfam" id="PF09148">
    <property type="entry name" value="DUF1934"/>
    <property type="match status" value="1"/>
</dbReference>
<sequence length="160" mass="18179">MADKKSVNLVISNNQYTEQLVPSGQTYKRTLILEDNIEVSTEGFLYNKGKSTYITYDEVEDGGLENTKTILKLEGDDKLQIRRYGKDDGAGMMDMQLEEGVLNITRYVIPAGNLEMEIYTNKVESSLDEDGFGKISADYKIKMEPYVNLRNKLEIEVKPC</sequence>
<dbReference type="EMBL" id="CP016199">
    <property type="protein sequence ID" value="ASS37225.1"/>
    <property type="molecule type" value="Genomic_DNA"/>
</dbReference>
<dbReference type="InterPro" id="IPR015231">
    <property type="entry name" value="DUF1934"/>
</dbReference>
<keyword evidence="2" id="KW-1185">Reference proteome</keyword>